<dbReference type="AlphaFoldDB" id="A0ABD2RU57"/>
<keyword evidence="1" id="KW-0862">Zinc</keyword>
<evidence type="ECO:0000313" key="4">
    <source>
        <dbReference type="EMBL" id="KAL3335114.1"/>
    </source>
</evidence>
<evidence type="ECO:0000256" key="1">
    <source>
        <dbReference type="PROSITE-ProRule" id="PRU00047"/>
    </source>
</evidence>
<dbReference type="PANTHER" id="PTHR47592">
    <property type="entry name" value="PBF68 PROTEIN"/>
    <property type="match status" value="1"/>
</dbReference>
<dbReference type="Pfam" id="PF22936">
    <property type="entry name" value="Pol_BBD"/>
    <property type="match status" value="1"/>
</dbReference>
<dbReference type="SUPFAM" id="SSF57756">
    <property type="entry name" value="Retrovirus zinc finger-like domains"/>
    <property type="match status" value="1"/>
</dbReference>
<comment type="caution">
    <text evidence="4">The sequence shown here is derived from an EMBL/GenBank/DDBJ whole genome shotgun (WGS) entry which is preliminary data.</text>
</comment>
<dbReference type="Proteomes" id="UP001627284">
    <property type="component" value="Unassembled WGS sequence"/>
</dbReference>
<dbReference type="Pfam" id="PF00098">
    <property type="entry name" value="zf-CCHC"/>
    <property type="match status" value="1"/>
</dbReference>
<feature type="domain" description="CCHC-type" evidence="3">
    <location>
        <begin position="97"/>
        <end position="111"/>
    </location>
</feature>
<accession>A0ABD2RU57</accession>
<dbReference type="GO" id="GO:0008270">
    <property type="term" value="F:zinc ion binding"/>
    <property type="evidence" value="ECO:0007669"/>
    <property type="project" value="UniProtKB-KW"/>
</dbReference>
<keyword evidence="1" id="KW-0479">Metal-binding</keyword>
<feature type="compositionally biased region" description="Basic and acidic residues" evidence="2">
    <location>
        <begin position="106"/>
        <end position="121"/>
    </location>
</feature>
<dbReference type="EMBL" id="JBJKTR010000018">
    <property type="protein sequence ID" value="KAL3335114.1"/>
    <property type="molecule type" value="Genomic_DNA"/>
</dbReference>
<dbReference type="SMART" id="SM00343">
    <property type="entry name" value="ZnF_C2HC"/>
    <property type="match status" value="1"/>
</dbReference>
<evidence type="ECO:0000313" key="5">
    <source>
        <dbReference type="Proteomes" id="UP001627284"/>
    </source>
</evidence>
<dbReference type="InterPro" id="IPR054722">
    <property type="entry name" value="PolX-like_BBD"/>
</dbReference>
<protein>
    <recommendedName>
        <fullName evidence="3">CCHC-type domain-containing protein</fullName>
    </recommendedName>
</protein>
<evidence type="ECO:0000259" key="3">
    <source>
        <dbReference type="PROSITE" id="PS50158"/>
    </source>
</evidence>
<keyword evidence="5" id="KW-1185">Reference proteome</keyword>
<dbReference type="PROSITE" id="PS50158">
    <property type="entry name" value="ZF_CCHC"/>
    <property type="match status" value="1"/>
</dbReference>
<feature type="non-terminal residue" evidence="4">
    <location>
        <position position="278"/>
    </location>
</feature>
<name>A0ABD2RU57_9SOLN</name>
<dbReference type="Pfam" id="PF14223">
    <property type="entry name" value="Retrotran_gag_2"/>
    <property type="match status" value="1"/>
</dbReference>
<evidence type="ECO:0000256" key="2">
    <source>
        <dbReference type="SAM" id="MobiDB-lite"/>
    </source>
</evidence>
<reference evidence="4 5" key="1">
    <citation type="submission" date="2024-05" db="EMBL/GenBank/DDBJ databases">
        <title>De novo assembly of an allotetraploid wild potato.</title>
        <authorList>
            <person name="Hosaka A.J."/>
        </authorList>
    </citation>
    <scope>NUCLEOTIDE SEQUENCE [LARGE SCALE GENOMIC DNA]</scope>
    <source>
        <tissue evidence="4">Young leaves</tissue>
    </source>
</reference>
<dbReference type="EMBL" id="JBJKTR010000018">
    <property type="protein sequence ID" value="KAL3335113.1"/>
    <property type="molecule type" value="Genomic_DNA"/>
</dbReference>
<dbReference type="InterPro" id="IPR036875">
    <property type="entry name" value="Znf_CCHC_sf"/>
</dbReference>
<sequence>MVVNEAFQVAAIIEKLPPSWNDFRNYLKHKRKEMKLEDLVIRLKIEEDNKIAEKKPCGNSTIMGVNIVEEAPTKGKKRKKSNGQKSEQAKKKSKGNCYNCGKAGHKSSDCRAPRKDKDKGKSQTNIVEEMEDADVLRAMISECNLVGNPKEWFLNSGVTRHICSAKEVFATYTIAEFDEDLFMRNTTTIRIEGTRKVMLKMTSGKVSNLNNVLHVPTIRKNLVSAALLVKNGFKCVLVSNKVVISENEMFLGKGYLAEGLFKLNVMVVNNINKNYAFV</sequence>
<feature type="region of interest" description="Disordered" evidence="2">
    <location>
        <begin position="68"/>
        <end position="125"/>
    </location>
</feature>
<organism evidence="4 5">
    <name type="scientific">Solanum stoloniferum</name>
    <dbReference type="NCBI Taxonomy" id="62892"/>
    <lineage>
        <taxon>Eukaryota</taxon>
        <taxon>Viridiplantae</taxon>
        <taxon>Streptophyta</taxon>
        <taxon>Embryophyta</taxon>
        <taxon>Tracheophyta</taxon>
        <taxon>Spermatophyta</taxon>
        <taxon>Magnoliopsida</taxon>
        <taxon>eudicotyledons</taxon>
        <taxon>Gunneridae</taxon>
        <taxon>Pentapetalae</taxon>
        <taxon>asterids</taxon>
        <taxon>lamiids</taxon>
        <taxon>Solanales</taxon>
        <taxon>Solanaceae</taxon>
        <taxon>Solanoideae</taxon>
        <taxon>Solaneae</taxon>
        <taxon>Solanum</taxon>
    </lineage>
</organism>
<gene>
    <name evidence="4" type="ORF">AABB24_031359</name>
</gene>
<dbReference type="Gene3D" id="4.10.60.10">
    <property type="entry name" value="Zinc finger, CCHC-type"/>
    <property type="match status" value="1"/>
</dbReference>
<dbReference type="InterPro" id="IPR001878">
    <property type="entry name" value="Znf_CCHC"/>
</dbReference>
<dbReference type="PANTHER" id="PTHR47592:SF24">
    <property type="entry name" value="BNACNNG30200D PROTEIN"/>
    <property type="match status" value="1"/>
</dbReference>
<proteinExistence type="predicted"/>
<keyword evidence="1" id="KW-0863">Zinc-finger</keyword>